<reference evidence="5 6" key="1">
    <citation type="submission" date="2019-06" db="EMBL/GenBank/DDBJ databases">
        <title>Enrichment of Autotrophic Halophilic Microorganisms from Red Sea Brine Pool Using Microbial Electrosynthesis System.</title>
        <authorList>
            <person name="Alqahtani M.F."/>
            <person name="Bajracharya S."/>
            <person name="Katuri K.P."/>
            <person name="Ali M."/>
            <person name="Saikaly P.E."/>
        </authorList>
    </citation>
    <scope>NUCLEOTIDE SEQUENCE [LARGE SCALE GENOMIC DNA]</scope>
    <source>
        <strain evidence="5">MES15</strain>
    </source>
</reference>
<keyword evidence="1" id="KW-0805">Transcription regulation</keyword>
<dbReference type="SMART" id="SM00342">
    <property type="entry name" value="HTH_ARAC"/>
    <property type="match status" value="1"/>
</dbReference>
<dbReference type="PROSITE" id="PS01124">
    <property type="entry name" value="HTH_ARAC_FAMILY_2"/>
    <property type="match status" value="1"/>
</dbReference>
<dbReference type="PROSITE" id="PS00041">
    <property type="entry name" value="HTH_ARAC_FAMILY_1"/>
    <property type="match status" value="1"/>
</dbReference>
<dbReference type="GO" id="GO:0009893">
    <property type="term" value="P:positive regulation of metabolic process"/>
    <property type="evidence" value="ECO:0007669"/>
    <property type="project" value="UniProtKB-ARBA"/>
</dbReference>
<dbReference type="Proteomes" id="UP000431462">
    <property type="component" value="Unassembled WGS sequence"/>
</dbReference>
<evidence type="ECO:0000256" key="1">
    <source>
        <dbReference type="ARBA" id="ARBA00023015"/>
    </source>
</evidence>
<name>A0A844I1G1_9GAMM</name>
<dbReference type="Pfam" id="PF12833">
    <property type="entry name" value="HTH_18"/>
    <property type="match status" value="1"/>
</dbReference>
<evidence type="ECO:0000313" key="6">
    <source>
        <dbReference type="Proteomes" id="UP000431462"/>
    </source>
</evidence>
<dbReference type="PANTHER" id="PTHR43130">
    <property type="entry name" value="ARAC-FAMILY TRANSCRIPTIONAL REGULATOR"/>
    <property type="match status" value="1"/>
</dbReference>
<dbReference type="InterPro" id="IPR018060">
    <property type="entry name" value="HTH_AraC"/>
</dbReference>
<dbReference type="CDD" id="cd03137">
    <property type="entry name" value="GATase1_AraC_1"/>
    <property type="match status" value="1"/>
</dbReference>
<dbReference type="Pfam" id="PF01965">
    <property type="entry name" value="DJ-1_PfpI"/>
    <property type="match status" value="1"/>
</dbReference>
<dbReference type="InterPro" id="IPR052158">
    <property type="entry name" value="INH-QAR"/>
</dbReference>
<dbReference type="SUPFAM" id="SSF52317">
    <property type="entry name" value="Class I glutamine amidotransferase-like"/>
    <property type="match status" value="1"/>
</dbReference>
<evidence type="ECO:0000256" key="3">
    <source>
        <dbReference type="ARBA" id="ARBA00023163"/>
    </source>
</evidence>
<dbReference type="Gene3D" id="1.10.10.60">
    <property type="entry name" value="Homeodomain-like"/>
    <property type="match status" value="1"/>
</dbReference>
<dbReference type="InterPro" id="IPR018062">
    <property type="entry name" value="HTH_AraC-typ_CS"/>
</dbReference>
<keyword evidence="3" id="KW-0804">Transcription</keyword>
<dbReference type="InterPro" id="IPR029062">
    <property type="entry name" value="Class_I_gatase-like"/>
</dbReference>
<dbReference type="EMBL" id="VENC01000008">
    <property type="protein sequence ID" value="MTI98830.1"/>
    <property type="molecule type" value="Genomic_DNA"/>
</dbReference>
<feature type="domain" description="HTH araC/xylS-type" evidence="4">
    <location>
        <begin position="210"/>
        <end position="308"/>
    </location>
</feature>
<dbReference type="SUPFAM" id="SSF46689">
    <property type="entry name" value="Homeodomain-like"/>
    <property type="match status" value="2"/>
</dbReference>
<dbReference type="AlphaFoldDB" id="A0A844I1G1"/>
<keyword evidence="2" id="KW-0238">DNA-binding</keyword>
<dbReference type="InterPro" id="IPR009057">
    <property type="entry name" value="Homeodomain-like_sf"/>
</dbReference>
<proteinExistence type="predicted"/>
<sequence>MLKVAVIVYEGVSLFEVSCALELFALERPEYSDWYQCRVVSLDGRNVNTNVGVSISSDPLESLSLFDLIVIPAWFTDGRSVPERLRTELLECHQKKKRIVSFCSGAFLLGSVGLLNGRKATTHWRYARRFQTLFPDATYVKQVLYVYDGQIGSSAGSSAAIDLGLEIIRSDHGHAVASEVAKRLVLAVQRKGGQAQYAENTPIRPTEKLSDVLDWAISNLNQGVCVGEMAERANMSRRSFNRYFKSTQGVTPSEWLIEQKLDLARRLLEASHVGIDQVAYESGFSSSMTLRHHFRKTYQSTPTHYRQLFLMTQTS</sequence>
<dbReference type="PANTHER" id="PTHR43130:SF3">
    <property type="entry name" value="HTH-TYPE TRANSCRIPTIONAL REGULATOR RV1931C"/>
    <property type="match status" value="1"/>
</dbReference>
<evidence type="ECO:0000259" key="4">
    <source>
        <dbReference type="PROSITE" id="PS01124"/>
    </source>
</evidence>
<gene>
    <name evidence="5" type="ORF">FH752_09430</name>
</gene>
<dbReference type="GO" id="GO:0043565">
    <property type="term" value="F:sequence-specific DNA binding"/>
    <property type="evidence" value="ECO:0007669"/>
    <property type="project" value="InterPro"/>
</dbReference>
<dbReference type="GO" id="GO:0003700">
    <property type="term" value="F:DNA-binding transcription factor activity"/>
    <property type="evidence" value="ECO:0007669"/>
    <property type="project" value="InterPro"/>
</dbReference>
<evidence type="ECO:0000313" key="5">
    <source>
        <dbReference type="EMBL" id="MTI98830.1"/>
    </source>
</evidence>
<organism evidence="5 6">
    <name type="scientific">Marinobacter adhaerens</name>
    <dbReference type="NCBI Taxonomy" id="1033846"/>
    <lineage>
        <taxon>Bacteria</taxon>
        <taxon>Pseudomonadati</taxon>
        <taxon>Pseudomonadota</taxon>
        <taxon>Gammaproteobacteria</taxon>
        <taxon>Pseudomonadales</taxon>
        <taxon>Marinobacteraceae</taxon>
        <taxon>Marinobacter</taxon>
    </lineage>
</organism>
<dbReference type="Gene3D" id="3.40.50.880">
    <property type="match status" value="1"/>
</dbReference>
<protein>
    <submittedName>
        <fullName evidence="5">Helix-turn-helix domain-containing protein</fullName>
    </submittedName>
</protein>
<dbReference type="InterPro" id="IPR002818">
    <property type="entry name" value="DJ-1/PfpI"/>
</dbReference>
<comment type="caution">
    <text evidence="5">The sequence shown here is derived from an EMBL/GenBank/DDBJ whole genome shotgun (WGS) entry which is preliminary data.</text>
</comment>
<evidence type="ECO:0000256" key="2">
    <source>
        <dbReference type="ARBA" id="ARBA00023125"/>
    </source>
</evidence>
<accession>A0A844I1G1</accession>